<keyword evidence="1" id="KW-1133">Transmembrane helix</keyword>
<dbReference type="EMBL" id="JBHUHO010000039">
    <property type="protein sequence ID" value="MFD2117304.1"/>
    <property type="molecule type" value="Genomic_DNA"/>
</dbReference>
<feature type="transmembrane region" description="Helical" evidence="1">
    <location>
        <begin position="6"/>
        <end position="23"/>
    </location>
</feature>
<evidence type="ECO:0000256" key="1">
    <source>
        <dbReference type="SAM" id="Phobius"/>
    </source>
</evidence>
<reference evidence="3" key="1">
    <citation type="journal article" date="2019" name="Int. J. Syst. Evol. Microbiol.">
        <title>The Global Catalogue of Microorganisms (GCM) 10K type strain sequencing project: providing services to taxonomists for standard genome sequencing and annotation.</title>
        <authorList>
            <consortium name="The Broad Institute Genomics Platform"/>
            <consortium name="The Broad Institute Genome Sequencing Center for Infectious Disease"/>
            <person name="Wu L."/>
            <person name="Ma J."/>
        </authorList>
    </citation>
    <scope>NUCLEOTIDE SEQUENCE [LARGE SCALE GENOMIC DNA]</scope>
    <source>
        <strain evidence="3">GH52</strain>
    </source>
</reference>
<sequence>MSHAASMIVMIIASFCLAGVILLKRESIPDKARKPLALTAIGLILFSFFLIVYSLVTLG</sequence>
<dbReference type="RefSeq" id="WP_377774336.1">
    <property type="nucleotide sequence ID" value="NZ_JBHUHO010000039.1"/>
</dbReference>
<keyword evidence="1" id="KW-0812">Transmembrane</keyword>
<keyword evidence="3" id="KW-1185">Reference proteome</keyword>
<accession>A0ABW4YP89</accession>
<evidence type="ECO:0008006" key="4">
    <source>
        <dbReference type="Google" id="ProtNLM"/>
    </source>
</evidence>
<gene>
    <name evidence="2" type="ORF">ACFSJH_16365</name>
</gene>
<name>A0ABW4YP89_9BACL</name>
<proteinExistence type="predicted"/>
<evidence type="ECO:0000313" key="3">
    <source>
        <dbReference type="Proteomes" id="UP001597362"/>
    </source>
</evidence>
<comment type="caution">
    <text evidence="2">The sequence shown here is derived from an EMBL/GenBank/DDBJ whole genome shotgun (WGS) entry which is preliminary data.</text>
</comment>
<organism evidence="2 3">
    <name type="scientific">Paenibacillus yanchengensis</name>
    <dbReference type="NCBI Taxonomy" id="2035833"/>
    <lineage>
        <taxon>Bacteria</taxon>
        <taxon>Bacillati</taxon>
        <taxon>Bacillota</taxon>
        <taxon>Bacilli</taxon>
        <taxon>Bacillales</taxon>
        <taxon>Paenibacillaceae</taxon>
        <taxon>Paenibacillus</taxon>
    </lineage>
</organism>
<dbReference type="Proteomes" id="UP001597362">
    <property type="component" value="Unassembled WGS sequence"/>
</dbReference>
<evidence type="ECO:0000313" key="2">
    <source>
        <dbReference type="EMBL" id="MFD2117304.1"/>
    </source>
</evidence>
<feature type="transmembrane region" description="Helical" evidence="1">
    <location>
        <begin position="35"/>
        <end position="56"/>
    </location>
</feature>
<protein>
    <recommendedName>
        <fullName evidence="4">Signal transduction histidine kinase</fullName>
    </recommendedName>
</protein>
<keyword evidence="1" id="KW-0472">Membrane</keyword>